<keyword evidence="3" id="KW-1185">Reference proteome</keyword>
<evidence type="ECO:0000256" key="1">
    <source>
        <dbReference type="SAM" id="MobiDB-lite"/>
    </source>
</evidence>
<protein>
    <submittedName>
        <fullName evidence="2">Uncharacterized protein</fullName>
    </submittedName>
</protein>
<comment type="caution">
    <text evidence="2">The sequence shown here is derived from an EMBL/GenBank/DDBJ whole genome shotgun (WGS) entry which is preliminary data.</text>
</comment>
<organism evidence="2 3">
    <name type="scientific">Protopolystoma xenopodis</name>
    <dbReference type="NCBI Taxonomy" id="117903"/>
    <lineage>
        <taxon>Eukaryota</taxon>
        <taxon>Metazoa</taxon>
        <taxon>Spiralia</taxon>
        <taxon>Lophotrochozoa</taxon>
        <taxon>Platyhelminthes</taxon>
        <taxon>Monogenea</taxon>
        <taxon>Polyopisthocotylea</taxon>
        <taxon>Polystomatidea</taxon>
        <taxon>Polystomatidae</taxon>
        <taxon>Protopolystoma</taxon>
    </lineage>
</organism>
<feature type="region of interest" description="Disordered" evidence="1">
    <location>
        <begin position="41"/>
        <end position="62"/>
    </location>
</feature>
<proteinExistence type="predicted"/>
<dbReference type="EMBL" id="CAAALY010015075">
    <property type="protein sequence ID" value="VEL12546.1"/>
    <property type="molecule type" value="Genomic_DNA"/>
</dbReference>
<gene>
    <name evidence="2" type="ORF">PXEA_LOCUS5986</name>
</gene>
<reference evidence="2" key="1">
    <citation type="submission" date="2018-11" db="EMBL/GenBank/DDBJ databases">
        <authorList>
            <consortium name="Pathogen Informatics"/>
        </authorList>
    </citation>
    <scope>NUCLEOTIDE SEQUENCE</scope>
</reference>
<name>A0A3S5BPR6_9PLAT</name>
<accession>A0A3S5BPR6</accession>
<evidence type="ECO:0000313" key="3">
    <source>
        <dbReference type="Proteomes" id="UP000784294"/>
    </source>
</evidence>
<evidence type="ECO:0000313" key="2">
    <source>
        <dbReference type="EMBL" id="VEL12546.1"/>
    </source>
</evidence>
<feature type="compositionally biased region" description="Basic and acidic residues" evidence="1">
    <location>
        <begin position="49"/>
        <end position="62"/>
    </location>
</feature>
<sequence length="62" mass="7101">MTRAYFACLSSDRRLDLLAVKLDDEDMLIDASFRIVLLPSSRKASGSKSQRDLKERLERLAE</sequence>
<dbReference type="AlphaFoldDB" id="A0A3S5BPR6"/>
<dbReference type="Proteomes" id="UP000784294">
    <property type="component" value="Unassembled WGS sequence"/>
</dbReference>